<dbReference type="RefSeq" id="WP_136459793.1">
    <property type="nucleotide sequence ID" value="NZ_SRSF01000005.1"/>
</dbReference>
<dbReference type="GO" id="GO:0033202">
    <property type="term" value="C:DNA helicase complex"/>
    <property type="evidence" value="ECO:0007669"/>
    <property type="project" value="TreeGrafter"/>
</dbReference>
<dbReference type="InterPro" id="IPR011604">
    <property type="entry name" value="PDDEXK-like_dom_sf"/>
</dbReference>
<sequence>MPSRKLYDYNASFRAELARLNDRQRAAVEAVEGPVMVLAGPGTGKTHLLAARIGNILLRTDAGAQNILCLTFTDAGVKAMRERLLSFIGPEAHRVSIFTFHSFCSQVIQHNLHYFGRPGLEPLSELERIRIIRDLLDRLPQTDPLRLGYHETYHYEDHLQDLFAQMKAENWTEDEMQQRITTYVDGLERHPDFTYQRKYKDKQAGDPKTGLIEEERGRMAKLASAVSLFPRYQEALRQQRRYDYGDMIGWVLRAFHDHPALLRSYQERFRYLLVDEFQDTNGSQERIIRLLTDYWENPNIFIVGDDDQAIYEFQGARLNAMVDFHNRYARDLTVVTLTENYRSIQPILNGAEAVINRNVLRIGDRLPHRDIDKRLNSNSAGADAGAVPAEGAGPRGITYRSFPDHRQETGYLVGQLKHWHEAGIPWSEMAVIYAKHSQADLLRHLLERAGIPYRSKRRPNVLDGRPVRQLRDLLRYLHAEYERPGTGEYLIFRILHFRCFGLRPHDLSLVNLGRLDAVDVHGRFPGWREYLQQAELYPYGVEEGAALHRVAGWLEEAIGRIGSLPLAELVEYVLNGSGLLAGVLRDPNRAELLQHLATFTDFVLRELSRRPRLTLRDLLETLDQMDGNRIELPLRSHLDQADAVLLVTAHSAKGLEFEKVWMLDCSEKSWGPGGGRSRSRFKLPDTLTYAGTEDEEEARRRLFFVALTRARSEVVLSCAEFSSKDKLQQHVAFVDELMDGGDVAHRETNLDAAILDELALLQLSPKDPARFPLLERSAIDQLLSEFRLSVSALYAYLDCPLRFYYEKLLRVPDRERERTVYGSALHEALQDYFLRMKRDPDHAFPSREELVYNFEIALAKRRGLLSRKGYESRLERGRRELVTYYDTFRKDWVNDVEIEYLIRNAEVDGIPLTGIIDRIDVMSDAYVRVVDYKTSTAGSGKLRRPSKTNPYGGDYWRQLTFYKLLYDNRPGNLRRVKEGRISYLLTNPDGQQTEERIELMTKDTDALRKILRDTWEAIQDHQFTGCGKPDCEWCRFARDLTDEVPLEATEAVYGLDDSA</sequence>
<organism evidence="18 19">
    <name type="scientific">Neolewinella litorea</name>
    <dbReference type="NCBI Taxonomy" id="2562452"/>
    <lineage>
        <taxon>Bacteria</taxon>
        <taxon>Pseudomonadati</taxon>
        <taxon>Bacteroidota</taxon>
        <taxon>Saprospiria</taxon>
        <taxon>Saprospirales</taxon>
        <taxon>Lewinellaceae</taxon>
        <taxon>Neolewinella</taxon>
    </lineage>
</organism>
<evidence type="ECO:0000256" key="12">
    <source>
        <dbReference type="ARBA" id="ARBA00034617"/>
    </source>
</evidence>
<evidence type="ECO:0000256" key="7">
    <source>
        <dbReference type="ARBA" id="ARBA00022839"/>
    </source>
</evidence>
<dbReference type="InterPro" id="IPR000212">
    <property type="entry name" value="DNA_helicase_UvrD/REP"/>
</dbReference>
<dbReference type="Pfam" id="PF13361">
    <property type="entry name" value="UvrD_C"/>
    <property type="match status" value="2"/>
</dbReference>
<accession>A0A4S4NEH8</accession>
<evidence type="ECO:0000256" key="14">
    <source>
        <dbReference type="ARBA" id="ARBA00048988"/>
    </source>
</evidence>
<evidence type="ECO:0000259" key="16">
    <source>
        <dbReference type="PROSITE" id="PS51198"/>
    </source>
</evidence>
<evidence type="ECO:0000256" key="10">
    <source>
        <dbReference type="ARBA" id="ARBA00023204"/>
    </source>
</evidence>
<gene>
    <name evidence="18" type="ORF">E4021_13010</name>
</gene>
<evidence type="ECO:0000259" key="17">
    <source>
        <dbReference type="PROSITE" id="PS51217"/>
    </source>
</evidence>
<dbReference type="EMBL" id="SRSF01000005">
    <property type="protein sequence ID" value="THH37946.1"/>
    <property type="molecule type" value="Genomic_DNA"/>
</dbReference>
<evidence type="ECO:0000256" key="6">
    <source>
        <dbReference type="ARBA" id="ARBA00022806"/>
    </source>
</evidence>
<keyword evidence="19" id="KW-1185">Reference proteome</keyword>
<keyword evidence="8 15" id="KW-0067">ATP-binding</keyword>
<comment type="caution">
    <text evidence="18">The sequence shown here is derived from an EMBL/GenBank/DDBJ whole genome shotgun (WGS) entry which is preliminary data.</text>
</comment>
<dbReference type="Pfam" id="PF00580">
    <property type="entry name" value="UvrD-helicase"/>
    <property type="match status" value="1"/>
</dbReference>
<evidence type="ECO:0000313" key="18">
    <source>
        <dbReference type="EMBL" id="THH37946.1"/>
    </source>
</evidence>
<dbReference type="InterPro" id="IPR027417">
    <property type="entry name" value="P-loop_NTPase"/>
</dbReference>
<evidence type="ECO:0000256" key="3">
    <source>
        <dbReference type="ARBA" id="ARBA00022741"/>
    </source>
</evidence>
<keyword evidence="10" id="KW-0234">DNA repair</keyword>
<feature type="domain" description="UvrD-like helicase ATP-binding" evidence="16">
    <location>
        <begin position="18"/>
        <end position="344"/>
    </location>
</feature>
<proteinExistence type="inferred from homology"/>
<keyword evidence="5 15" id="KW-0378">Hydrolase</keyword>
<protein>
    <recommendedName>
        <fullName evidence="13">DNA 3'-5' helicase</fullName>
        <ecNumber evidence="13">5.6.2.4</ecNumber>
    </recommendedName>
</protein>
<keyword evidence="3 15" id="KW-0547">Nucleotide-binding</keyword>
<evidence type="ECO:0000256" key="5">
    <source>
        <dbReference type="ARBA" id="ARBA00022801"/>
    </source>
</evidence>
<keyword evidence="9" id="KW-0238">DNA-binding</keyword>
<name>A0A4S4NEH8_9BACT</name>
<dbReference type="GO" id="GO:0000725">
    <property type="term" value="P:recombinational repair"/>
    <property type="evidence" value="ECO:0007669"/>
    <property type="project" value="TreeGrafter"/>
</dbReference>
<evidence type="ECO:0000256" key="9">
    <source>
        <dbReference type="ARBA" id="ARBA00023125"/>
    </source>
</evidence>
<feature type="domain" description="UvrD-like helicase C-terminal" evidence="17">
    <location>
        <begin position="345"/>
        <end position="654"/>
    </location>
</feature>
<dbReference type="PANTHER" id="PTHR11070">
    <property type="entry name" value="UVRD / RECB / PCRA DNA HELICASE FAMILY MEMBER"/>
    <property type="match status" value="1"/>
</dbReference>
<dbReference type="Gene3D" id="3.40.50.300">
    <property type="entry name" value="P-loop containing nucleotide triphosphate hydrolases"/>
    <property type="match status" value="2"/>
</dbReference>
<comment type="similarity">
    <text evidence="1">Belongs to the helicase family. UvrD subfamily.</text>
</comment>
<dbReference type="Pfam" id="PF12705">
    <property type="entry name" value="PDDEXK_1"/>
    <property type="match status" value="1"/>
</dbReference>
<evidence type="ECO:0000256" key="11">
    <source>
        <dbReference type="ARBA" id="ARBA00023235"/>
    </source>
</evidence>
<keyword evidence="4" id="KW-0227">DNA damage</keyword>
<dbReference type="SUPFAM" id="SSF52540">
    <property type="entry name" value="P-loop containing nucleoside triphosphate hydrolases"/>
    <property type="match status" value="1"/>
</dbReference>
<dbReference type="GO" id="GO:0003677">
    <property type="term" value="F:DNA binding"/>
    <property type="evidence" value="ECO:0007669"/>
    <property type="project" value="UniProtKB-KW"/>
</dbReference>
<dbReference type="CDD" id="cd17932">
    <property type="entry name" value="DEXQc_UvrD"/>
    <property type="match status" value="1"/>
</dbReference>
<dbReference type="Gene3D" id="3.90.320.10">
    <property type="match status" value="1"/>
</dbReference>
<dbReference type="GO" id="GO:0005829">
    <property type="term" value="C:cytosol"/>
    <property type="evidence" value="ECO:0007669"/>
    <property type="project" value="TreeGrafter"/>
</dbReference>
<dbReference type="Gene3D" id="1.10.10.160">
    <property type="match status" value="1"/>
</dbReference>
<dbReference type="InterPro" id="IPR014016">
    <property type="entry name" value="UvrD-like_ATP-bd"/>
</dbReference>
<dbReference type="InterPro" id="IPR013986">
    <property type="entry name" value="DExx_box_DNA_helicase_dom_sf"/>
</dbReference>
<keyword evidence="6 15" id="KW-0347">Helicase</keyword>
<keyword evidence="7" id="KW-0269">Exonuclease</keyword>
<evidence type="ECO:0000256" key="2">
    <source>
        <dbReference type="ARBA" id="ARBA00022722"/>
    </source>
</evidence>
<comment type="catalytic activity">
    <reaction evidence="14">
        <text>ATP + H2O = ADP + phosphate + H(+)</text>
        <dbReference type="Rhea" id="RHEA:13065"/>
        <dbReference type="ChEBI" id="CHEBI:15377"/>
        <dbReference type="ChEBI" id="CHEBI:15378"/>
        <dbReference type="ChEBI" id="CHEBI:30616"/>
        <dbReference type="ChEBI" id="CHEBI:43474"/>
        <dbReference type="ChEBI" id="CHEBI:456216"/>
        <dbReference type="EC" id="5.6.2.4"/>
    </reaction>
</comment>
<dbReference type="OrthoDB" id="9810135at2"/>
<comment type="catalytic activity">
    <reaction evidence="12">
        <text>Couples ATP hydrolysis with the unwinding of duplex DNA by translocating in the 3'-5' direction.</text>
        <dbReference type="EC" id="5.6.2.4"/>
    </reaction>
</comment>
<dbReference type="GO" id="GO:0004527">
    <property type="term" value="F:exonuclease activity"/>
    <property type="evidence" value="ECO:0007669"/>
    <property type="project" value="UniProtKB-KW"/>
</dbReference>
<dbReference type="GO" id="GO:0043138">
    <property type="term" value="F:3'-5' DNA helicase activity"/>
    <property type="evidence" value="ECO:0007669"/>
    <property type="project" value="UniProtKB-EC"/>
</dbReference>
<dbReference type="GO" id="GO:0005524">
    <property type="term" value="F:ATP binding"/>
    <property type="evidence" value="ECO:0007669"/>
    <property type="project" value="UniProtKB-UniRule"/>
</dbReference>
<reference evidence="18 19" key="1">
    <citation type="submission" date="2019-04" db="EMBL/GenBank/DDBJ databases">
        <title>Lewinella litorea sp. nov., isolated from a marine sand.</title>
        <authorList>
            <person name="Yoon J.-H."/>
        </authorList>
    </citation>
    <scope>NUCLEOTIDE SEQUENCE [LARGE SCALE GENOMIC DNA]</scope>
    <source>
        <strain evidence="18 19">HSMS-39</strain>
    </source>
</reference>
<dbReference type="EC" id="5.6.2.4" evidence="13"/>
<evidence type="ECO:0000256" key="1">
    <source>
        <dbReference type="ARBA" id="ARBA00009922"/>
    </source>
</evidence>
<evidence type="ECO:0000256" key="8">
    <source>
        <dbReference type="ARBA" id="ARBA00022840"/>
    </source>
</evidence>
<dbReference type="Proteomes" id="UP000308528">
    <property type="component" value="Unassembled WGS sequence"/>
</dbReference>
<evidence type="ECO:0000256" key="4">
    <source>
        <dbReference type="ARBA" id="ARBA00022763"/>
    </source>
</evidence>
<evidence type="ECO:0000313" key="19">
    <source>
        <dbReference type="Proteomes" id="UP000308528"/>
    </source>
</evidence>
<feature type="binding site" evidence="15">
    <location>
        <begin position="39"/>
        <end position="46"/>
    </location>
    <ligand>
        <name>ATP</name>
        <dbReference type="ChEBI" id="CHEBI:30616"/>
    </ligand>
</feature>
<dbReference type="PROSITE" id="PS51198">
    <property type="entry name" value="UVRD_HELICASE_ATP_BIND"/>
    <property type="match status" value="1"/>
</dbReference>
<dbReference type="Gene3D" id="1.10.486.10">
    <property type="entry name" value="PCRA, domain 4"/>
    <property type="match status" value="1"/>
</dbReference>
<dbReference type="AlphaFoldDB" id="A0A4S4NEH8"/>
<dbReference type="PROSITE" id="PS51217">
    <property type="entry name" value="UVRD_HELICASE_CTER"/>
    <property type="match status" value="1"/>
</dbReference>
<evidence type="ECO:0000256" key="13">
    <source>
        <dbReference type="ARBA" id="ARBA00034808"/>
    </source>
</evidence>
<keyword evidence="2" id="KW-0540">Nuclease</keyword>
<dbReference type="PANTHER" id="PTHR11070:SF59">
    <property type="entry name" value="DNA 3'-5' HELICASE"/>
    <property type="match status" value="1"/>
</dbReference>
<dbReference type="InterPro" id="IPR038726">
    <property type="entry name" value="PDDEXK_AddAB-type"/>
</dbReference>
<keyword evidence="11" id="KW-0413">Isomerase</keyword>
<dbReference type="InterPro" id="IPR014017">
    <property type="entry name" value="DNA_helicase_UvrD-like_C"/>
</dbReference>
<evidence type="ECO:0000256" key="15">
    <source>
        <dbReference type="PROSITE-ProRule" id="PRU00560"/>
    </source>
</evidence>